<comment type="caution">
    <text evidence="1">The sequence shown here is derived from an EMBL/GenBank/DDBJ whole genome shotgun (WGS) entry which is preliminary data.</text>
</comment>
<dbReference type="EMBL" id="JAZGSY010000416">
    <property type="protein sequence ID" value="KAL1836403.1"/>
    <property type="molecule type" value="Genomic_DNA"/>
</dbReference>
<protein>
    <submittedName>
        <fullName evidence="1">Uncharacterized protein</fullName>
    </submittedName>
</protein>
<organism evidence="1 2">
    <name type="scientific">Humicola insolens</name>
    <name type="common">Soft-rot fungus</name>
    <dbReference type="NCBI Taxonomy" id="85995"/>
    <lineage>
        <taxon>Eukaryota</taxon>
        <taxon>Fungi</taxon>
        <taxon>Dikarya</taxon>
        <taxon>Ascomycota</taxon>
        <taxon>Pezizomycotina</taxon>
        <taxon>Sordariomycetes</taxon>
        <taxon>Sordariomycetidae</taxon>
        <taxon>Sordariales</taxon>
        <taxon>Chaetomiaceae</taxon>
        <taxon>Mycothermus</taxon>
    </lineage>
</organism>
<evidence type="ECO:0000313" key="1">
    <source>
        <dbReference type="EMBL" id="KAL1836403.1"/>
    </source>
</evidence>
<name>A0ABR3V531_HUMIN</name>
<evidence type="ECO:0000313" key="2">
    <source>
        <dbReference type="Proteomes" id="UP001583172"/>
    </source>
</evidence>
<reference evidence="1 2" key="1">
    <citation type="journal article" date="2024" name="Commun. Biol.">
        <title>Comparative genomic analysis of thermophilic fungi reveals convergent evolutionary adaptations and gene losses.</title>
        <authorList>
            <person name="Steindorff A.S."/>
            <person name="Aguilar-Pontes M.V."/>
            <person name="Robinson A.J."/>
            <person name="Andreopoulos B."/>
            <person name="LaButti K."/>
            <person name="Kuo A."/>
            <person name="Mondo S."/>
            <person name="Riley R."/>
            <person name="Otillar R."/>
            <person name="Haridas S."/>
            <person name="Lipzen A."/>
            <person name="Grimwood J."/>
            <person name="Schmutz J."/>
            <person name="Clum A."/>
            <person name="Reid I.D."/>
            <person name="Moisan M.C."/>
            <person name="Butler G."/>
            <person name="Nguyen T.T.M."/>
            <person name="Dewar K."/>
            <person name="Conant G."/>
            <person name="Drula E."/>
            <person name="Henrissat B."/>
            <person name="Hansel C."/>
            <person name="Singer S."/>
            <person name="Hutchinson M.I."/>
            <person name="de Vries R.P."/>
            <person name="Natvig D.O."/>
            <person name="Powell A.J."/>
            <person name="Tsang A."/>
            <person name="Grigoriev I.V."/>
        </authorList>
    </citation>
    <scope>NUCLEOTIDE SEQUENCE [LARGE SCALE GENOMIC DNA]</scope>
    <source>
        <strain evidence="1 2">CBS 620.91</strain>
    </source>
</reference>
<gene>
    <name evidence="1" type="ORF">VTJ49DRAFT_5184</name>
</gene>
<dbReference type="Proteomes" id="UP001583172">
    <property type="component" value="Unassembled WGS sequence"/>
</dbReference>
<sequence length="176" mass="19544">MLLSTRIQVRRRNMYLAFKPPFSSIHLHGGLQARASTELVISRRWVSSSLVVYLENHRASGQRGDNLAVLLLQQTYLSRRYQCHDHTAELSRPIAHGEPRAALQAADRGSPALHISCLNTHMSPQSAVVNVSASGKAEEVGFGKTSHGTFHSKRKATGTVKWPLRTMSRFVLDSAF</sequence>
<keyword evidence="2" id="KW-1185">Reference proteome</keyword>
<accession>A0ABR3V531</accession>
<proteinExistence type="predicted"/>